<feature type="compositionally biased region" description="Low complexity" evidence="1">
    <location>
        <begin position="132"/>
        <end position="152"/>
    </location>
</feature>
<keyword evidence="3" id="KW-1185">Reference proteome</keyword>
<gene>
    <name evidence="2" type="ORF">DFH08DRAFT_963599</name>
</gene>
<dbReference type="EMBL" id="JARIHO010000026">
    <property type="protein sequence ID" value="KAJ7340750.1"/>
    <property type="molecule type" value="Genomic_DNA"/>
</dbReference>
<dbReference type="AlphaFoldDB" id="A0AAD7EMP8"/>
<protein>
    <submittedName>
        <fullName evidence="2">Uncharacterized protein</fullName>
    </submittedName>
</protein>
<feature type="region of interest" description="Disordered" evidence="1">
    <location>
        <begin position="114"/>
        <end position="152"/>
    </location>
</feature>
<evidence type="ECO:0000313" key="2">
    <source>
        <dbReference type="EMBL" id="KAJ7340750.1"/>
    </source>
</evidence>
<name>A0AAD7EMP8_9AGAR</name>
<evidence type="ECO:0000313" key="3">
    <source>
        <dbReference type="Proteomes" id="UP001218218"/>
    </source>
</evidence>
<comment type="caution">
    <text evidence="2">The sequence shown here is derived from an EMBL/GenBank/DDBJ whole genome shotgun (WGS) entry which is preliminary data.</text>
</comment>
<evidence type="ECO:0000256" key="1">
    <source>
        <dbReference type="SAM" id="MobiDB-lite"/>
    </source>
</evidence>
<organism evidence="2 3">
    <name type="scientific">Mycena albidolilacea</name>
    <dbReference type="NCBI Taxonomy" id="1033008"/>
    <lineage>
        <taxon>Eukaryota</taxon>
        <taxon>Fungi</taxon>
        <taxon>Dikarya</taxon>
        <taxon>Basidiomycota</taxon>
        <taxon>Agaricomycotina</taxon>
        <taxon>Agaricomycetes</taxon>
        <taxon>Agaricomycetidae</taxon>
        <taxon>Agaricales</taxon>
        <taxon>Marasmiineae</taxon>
        <taxon>Mycenaceae</taxon>
        <taxon>Mycena</taxon>
    </lineage>
</organism>
<reference evidence="2" key="1">
    <citation type="submission" date="2023-03" db="EMBL/GenBank/DDBJ databases">
        <title>Massive genome expansion in bonnet fungi (Mycena s.s.) driven by repeated elements and novel gene families across ecological guilds.</title>
        <authorList>
            <consortium name="Lawrence Berkeley National Laboratory"/>
            <person name="Harder C.B."/>
            <person name="Miyauchi S."/>
            <person name="Viragh M."/>
            <person name="Kuo A."/>
            <person name="Thoen E."/>
            <person name="Andreopoulos B."/>
            <person name="Lu D."/>
            <person name="Skrede I."/>
            <person name="Drula E."/>
            <person name="Henrissat B."/>
            <person name="Morin E."/>
            <person name="Kohler A."/>
            <person name="Barry K."/>
            <person name="LaButti K."/>
            <person name="Morin E."/>
            <person name="Salamov A."/>
            <person name="Lipzen A."/>
            <person name="Mereny Z."/>
            <person name="Hegedus B."/>
            <person name="Baldrian P."/>
            <person name="Stursova M."/>
            <person name="Weitz H."/>
            <person name="Taylor A."/>
            <person name="Grigoriev I.V."/>
            <person name="Nagy L.G."/>
            <person name="Martin F."/>
            <person name="Kauserud H."/>
        </authorList>
    </citation>
    <scope>NUCLEOTIDE SEQUENCE</scope>
    <source>
        <strain evidence="2">CBHHK002</strain>
    </source>
</reference>
<dbReference type="Proteomes" id="UP001218218">
    <property type="component" value="Unassembled WGS sequence"/>
</dbReference>
<accession>A0AAD7EMP8</accession>
<sequence length="225" mass="24444">MTAEEMIPDMVNPAHDPEFWCLPPVRDQPSEIYKGRYPMYLVSQGRAVGVWHNWMVVKAMVSRHPSGAQRGHESMEGCIAEWQQHCALGVHPHPAARPATPAVSMRAIVEPPSTRGRLSLQEVGPEGESRTVPGDDVSSSVAPPPSMDTSVSSTSSIAATTWAGVPEIARYFAIWGGQIVLIISPISGQAKEAFLEAESEGTKPQILTTSDYDKAQAFSESVHWI</sequence>
<proteinExistence type="predicted"/>